<dbReference type="Proteomes" id="UP000001312">
    <property type="component" value="Unassembled WGS sequence"/>
</dbReference>
<dbReference type="GeneID" id="5494105"/>
<keyword evidence="2" id="KW-1185">Reference proteome</keyword>
<name>A7E990_SCLS1</name>
<organism evidence="1 2">
    <name type="scientific">Sclerotinia sclerotiorum (strain ATCC 18683 / 1980 / Ss-1)</name>
    <name type="common">White mold</name>
    <name type="synonym">Whetzelinia sclerotiorum</name>
    <dbReference type="NCBI Taxonomy" id="665079"/>
    <lineage>
        <taxon>Eukaryota</taxon>
        <taxon>Fungi</taxon>
        <taxon>Dikarya</taxon>
        <taxon>Ascomycota</taxon>
        <taxon>Pezizomycotina</taxon>
        <taxon>Leotiomycetes</taxon>
        <taxon>Helotiales</taxon>
        <taxon>Sclerotiniaceae</taxon>
        <taxon>Sclerotinia</taxon>
    </lineage>
</organism>
<sequence length="82" mass="9354">MLAESYRYGCSEFQYRALSTKARKRKLSSAVIQDITSVHKLQGIYADSKDPWFRSAAGETRHLRAQFPLGHSTRPCIDQCSM</sequence>
<evidence type="ECO:0000313" key="1">
    <source>
        <dbReference type="EMBL" id="EDN96942.1"/>
    </source>
</evidence>
<evidence type="ECO:0000313" key="2">
    <source>
        <dbReference type="Proteomes" id="UP000001312"/>
    </source>
</evidence>
<dbReference type="AlphaFoldDB" id="A7E990"/>
<dbReference type="RefSeq" id="XP_001597674.1">
    <property type="nucleotide sequence ID" value="XM_001597624.1"/>
</dbReference>
<proteinExistence type="predicted"/>
<dbReference type="KEGG" id="ssl:SS1G_01870"/>
<dbReference type="EMBL" id="CH476622">
    <property type="protein sequence ID" value="EDN96942.1"/>
    <property type="molecule type" value="Genomic_DNA"/>
</dbReference>
<dbReference type="InParanoid" id="A7E990"/>
<protein>
    <submittedName>
        <fullName evidence="1">Uncharacterized protein</fullName>
    </submittedName>
</protein>
<reference evidence="2" key="1">
    <citation type="journal article" date="2011" name="PLoS Genet.">
        <title>Genomic analysis of the necrotrophic fungal pathogens Sclerotinia sclerotiorum and Botrytis cinerea.</title>
        <authorList>
            <person name="Amselem J."/>
            <person name="Cuomo C.A."/>
            <person name="van Kan J.A."/>
            <person name="Viaud M."/>
            <person name="Benito E.P."/>
            <person name="Couloux A."/>
            <person name="Coutinho P.M."/>
            <person name="de Vries R.P."/>
            <person name="Dyer P.S."/>
            <person name="Fillinger S."/>
            <person name="Fournier E."/>
            <person name="Gout L."/>
            <person name="Hahn M."/>
            <person name="Kohn L."/>
            <person name="Lapalu N."/>
            <person name="Plummer K.M."/>
            <person name="Pradier J.M."/>
            <person name="Quevillon E."/>
            <person name="Sharon A."/>
            <person name="Simon A."/>
            <person name="ten Have A."/>
            <person name="Tudzynski B."/>
            <person name="Tudzynski P."/>
            <person name="Wincker P."/>
            <person name="Andrew M."/>
            <person name="Anthouard V."/>
            <person name="Beever R.E."/>
            <person name="Beffa R."/>
            <person name="Benoit I."/>
            <person name="Bouzid O."/>
            <person name="Brault B."/>
            <person name="Chen Z."/>
            <person name="Choquer M."/>
            <person name="Collemare J."/>
            <person name="Cotton P."/>
            <person name="Danchin E.G."/>
            <person name="Da Silva C."/>
            <person name="Gautier A."/>
            <person name="Giraud C."/>
            <person name="Giraud T."/>
            <person name="Gonzalez C."/>
            <person name="Grossetete S."/>
            <person name="Guldener U."/>
            <person name="Henrissat B."/>
            <person name="Howlett B.J."/>
            <person name="Kodira C."/>
            <person name="Kretschmer M."/>
            <person name="Lappartient A."/>
            <person name="Leroch M."/>
            <person name="Levis C."/>
            <person name="Mauceli E."/>
            <person name="Neuveglise C."/>
            <person name="Oeser B."/>
            <person name="Pearson M."/>
            <person name="Poulain J."/>
            <person name="Poussereau N."/>
            <person name="Quesneville H."/>
            <person name="Rascle C."/>
            <person name="Schumacher J."/>
            <person name="Segurens B."/>
            <person name="Sexton A."/>
            <person name="Silva E."/>
            <person name="Sirven C."/>
            <person name="Soanes D.M."/>
            <person name="Talbot N.J."/>
            <person name="Templeton M."/>
            <person name="Yandava C."/>
            <person name="Yarden O."/>
            <person name="Zeng Q."/>
            <person name="Rollins J.A."/>
            <person name="Lebrun M.H."/>
            <person name="Dickman M."/>
        </authorList>
    </citation>
    <scope>NUCLEOTIDE SEQUENCE [LARGE SCALE GENOMIC DNA]</scope>
    <source>
        <strain evidence="2">ATCC 18683 / 1980 / Ss-1</strain>
    </source>
</reference>
<gene>
    <name evidence="1" type="ORF">SS1G_01870</name>
</gene>
<dbReference type="HOGENOM" id="CLU_2559670_0_0_1"/>
<accession>A7E990</accession>